<feature type="transmembrane region" description="Helical" evidence="6">
    <location>
        <begin position="288"/>
        <end position="306"/>
    </location>
</feature>
<dbReference type="Gene3D" id="1.20.1250.20">
    <property type="entry name" value="MFS general substrate transporter like domains"/>
    <property type="match status" value="2"/>
</dbReference>
<dbReference type="Proteomes" id="UP000077589">
    <property type="component" value="Unassembled WGS sequence"/>
</dbReference>
<evidence type="ECO:0000256" key="1">
    <source>
        <dbReference type="ARBA" id="ARBA00004141"/>
    </source>
</evidence>
<comment type="caution">
    <text evidence="7">The sequence shown here is derived from an EMBL/GenBank/DDBJ whole genome shotgun (WGS) entry which is preliminary data.</text>
</comment>
<feature type="transmembrane region" description="Helical" evidence="6">
    <location>
        <begin position="256"/>
        <end position="276"/>
    </location>
</feature>
<feature type="transmembrane region" description="Helical" evidence="6">
    <location>
        <begin position="50"/>
        <end position="69"/>
    </location>
</feature>
<dbReference type="InterPro" id="IPR004752">
    <property type="entry name" value="AmpG_permease/AT-1"/>
</dbReference>
<keyword evidence="3 6" id="KW-0812">Transmembrane</keyword>
<feature type="transmembrane region" description="Helical" evidence="6">
    <location>
        <begin position="318"/>
        <end position="340"/>
    </location>
</feature>
<accession>A0A1A9R9B4</accession>
<keyword evidence="5 6" id="KW-0472">Membrane</keyword>
<feature type="transmembrane region" description="Helical" evidence="6">
    <location>
        <begin position="225"/>
        <end position="244"/>
    </location>
</feature>
<dbReference type="InterPro" id="IPR011701">
    <property type="entry name" value="MFS"/>
</dbReference>
<sequence>MAHDSSRPNRRDWLLLATAGTYKFTLIGFYLVALMTILKNGGFNLKQLGWIYLIGSVESGKILFSTLIERYRIGRCGRFRGWMLVSLGGIGLALLVLLAINPLHSFPPLAAACLLLCACGTLYGCAVLGLSCVLLPYRERGFGGVIQTVAARAGKMIGGALVLLVFRRWGWQAAVGLVLLFNVLLLLQVWFYREPEADTPPAAGFGMLFVRMIGFWRLPGRGLRWLLLLAAAATPYAWIAATFVPKLGDLGFSPAQTGTILAVAIPLACMTVTPLAGYLARKQSRRRIVTTLCALQLPLVASFAWIDRAAALHHWLPPLQIVALSLSYTLLLPVMLALMMDKSEPATAALDSSLQFSVLLAGTYAAGFAGLRLAERWGYPASYSVAAGLALLVCAAFAFSGQLFEYTAQEKNVVG</sequence>
<dbReference type="GO" id="GO:0022857">
    <property type="term" value="F:transmembrane transporter activity"/>
    <property type="evidence" value="ECO:0007669"/>
    <property type="project" value="InterPro"/>
</dbReference>
<feature type="transmembrane region" description="Helical" evidence="6">
    <location>
        <begin position="377"/>
        <end position="399"/>
    </location>
</feature>
<dbReference type="SUPFAM" id="SSF103473">
    <property type="entry name" value="MFS general substrate transporter"/>
    <property type="match status" value="1"/>
</dbReference>
<dbReference type="AlphaFoldDB" id="A0A1A9R9B4"/>
<keyword evidence="2" id="KW-0813">Transport</keyword>
<dbReference type="STRING" id="539.A7P85_05800"/>
<feature type="transmembrane region" description="Helical" evidence="6">
    <location>
        <begin position="109"/>
        <end position="135"/>
    </location>
</feature>
<evidence type="ECO:0000256" key="5">
    <source>
        <dbReference type="ARBA" id="ARBA00023136"/>
    </source>
</evidence>
<dbReference type="EMBL" id="LXSG01000049">
    <property type="protein sequence ID" value="OAM14876.1"/>
    <property type="molecule type" value="Genomic_DNA"/>
</dbReference>
<keyword evidence="4 6" id="KW-1133">Transmembrane helix</keyword>
<reference evidence="8" key="1">
    <citation type="submission" date="2016-05" db="EMBL/GenBank/DDBJ databases">
        <title>Draft genome of Corynebacterium afermentans subsp. afermentans LCDC 88199T.</title>
        <authorList>
            <person name="Bernier A.-M."/>
            <person name="Bernard K."/>
        </authorList>
    </citation>
    <scope>NUCLEOTIDE SEQUENCE [LARGE SCALE GENOMIC DNA]</scope>
    <source>
        <strain evidence="8">NML04-0072</strain>
    </source>
</reference>
<proteinExistence type="predicted"/>
<gene>
    <name evidence="7" type="ORF">A7P90_11850</name>
</gene>
<evidence type="ECO:0000256" key="4">
    <source>
        <dbReference type="ARBA" id="ARBA00022989"/>
    </source>
</evidence>
<evidence type="ECO:0000313" key="7">
    <source>
        <dbReference type="EMBL" id="OAM14876.1"/>
    </source>
</evidence>
<organism evidence="7 8">
    <name type="scientific">Eikenella corrodens</name>
    <dbReference type="NCBI Taxonomy" id="539"/>
    <lineage>
        <taxon>Bacteria</taxon>
        <taxon>Pseudomonadati</taxon>
        <taxon>Pseudomonadota</taxon>
        <taxon>Betaproteobacteria</taxon>
        <taxon>Neisseriales</taxon>
        <taxon>Neisseriaceae</taxon>
        <taxon>Eikenella</taxon>
    </lineage>
</organism>
<dbReference type="GO" id="GO:0016020">
    <property type="term" value="C:membrane"/>
    <property type="evidence" value="ECO:0007669"/>
    <property type="project" value="UniProtKB-SubCell"/>
</dbReference>
<protein>
    <submittedName>
        <fullName evidence="7">MFS transporter</fullName>
    </submittedName>
</protein>
<name>A0A1A9R9B4_EIKCO</name>
<dbReference type="RefSeq" id="WP_064088242.1">
    <property type="nucleotide sequence ID" value="NZ_LXSG01000049.1"/>
</dbReference>
<feature type="transmembrane region" description="Helical" evidence="6">
    <location>
        <begin position="199"/>
        <end position="218"/>
    </location>
</feature>
<dbReference type="PANTHER" id="PTHR12778">
    <property type="entry name" value="SOLUTE CARRIER FAMILY 33 ACETYL-COA TRANSPORTER -RELATED"/>
    <property type="match status" value="1"/>
</dbReference>
<evidence type="ECO:0000313" key="8">
    <source>
        <dbReference type="Proteomes" id="UP000077589"/>
    </source>
</evidence>
<dbReference type="InterPro" id="IPR036259">
    <property type="entry name" value="MFS_trans_sf"/>
</dbReference>
<evidence type="ECO:0000256" key="3">
    <source>
        <dbReference type="ARBA" id="ARBA00022692"/>
    </source>
</evidence>
<feature type="transmembrane region" description="Helical" evidence="6">
    <location>
        <begin position="352"/>
        <end position="371"/>
    </location>
</feature>
<comment type="subcellular location">
    <subcellularLocation>
        <location evidence="1">Membrane</location>
        <topology evidence="1">Multi-pass membrane protein</topology>
    </subcellularLocation>
</comment>
<evidence type="ECO:0000256" key="2">
    <source>
        <dbReference type="ARBA" id="ARBA00022448"/>
    </source>
</evidence>
<feature type="transmembrane region" description="Helical" evidence="6">
    <location>
        <begin position="12"/>
        <end position="38"/>
    </location>
</feature>
<dbReference type="Pfam" id="PF07690">
    <property type="entry name" value="MFS_1"/>
    <property type="match status" value="1"/>
</dbReference>
<feature type="transmembrane region" description="Helical" evidence="6">
    <location>
        <begin position="173"/>
        <end position="193"/>
    </location>
</feature>
<feature type="transmembrane region" description="Helical" evidence="6">
    <location>
        <begin position="81"/>
        <end position="103"/>
    </location>
</feature>
<dbReference type="PANTHER" id="PTHR12778:SF10">
    <property type="entry name" value="MAJOR FACILITATOR SUPERFAMILY DOMAIN-CONTAINING PROTEIN 3"/>
    <property type="match status" value="1"/>
</dbReference>
<evidence type="ECO:0000256" key="6">
    <source>
        <dbReference type="SAM" id="Phobius"/>
    </source>
</evidence>